<dbReference type="EMBL" id="GL378336">
    <property type="protein sequence ID" value="EFJ49166.1"/>
    <property type="molecule type" value="Genomic_DNA"/>
</dbReference>
<dbReference type="PANTHER" id="PTHR35513">
    <property type="entry name" value="OS02G0158600 PROTEIN"/>
    <property type="match status" value="1"/>
</dbReference>
<dbReference type="Pfam" id="PF25017">
    <property type="entry name" value="zf-C2HC_3"/>
    <property type="match status" value="1"/>
</dbReference>
<gene>
    <name evidence="3" type="ORF">VOLCADRAFT_120774</name>
</gene>
<dbReference type="KEGG" id="vcn:VOLCADRAFT_120774"/>
<evidence type="ECO:0000256" key="1">
    <source>
        <dbReference type="SAM" id="MobiDB-lite"/>
    </source>
</evidence>
<proteinExistence type="predicted"/>
<dbReference type="InParanoid" id="D8TTA8"/>
<dbReference type="Proteomes" id="UP000001058">
    <property type="component" value="Unassembled WGS sequence"/>
</dbReference>
<dbReference type="InterPro" id="IPR056971">
    <property type="entry name" value="Znf-C2HC_3"/>
</dbReference>
<feature type="domain" description="C2HC zinc finger plants" evidence="2">
    <location>
        <begin position="214"/>
        <end position="259"/>
    </location>
</feature>
<dbReference type="OrthoDB" id="436688at2759"/>
<protein>
    <recommendedName>
        <fullName evidence="2">C2HC zinc finger plants domain-containing protein</fullName>
    </recommendedName>
</protein>
<feature type="region of interest" description="Disordered" evidence="1">
    <location>
        <begin position="133"/>
        <end position="171"/>
    </location>
</feature>
<dbReference type="PANTHER" id="PTHR35513:SF1">
    <property type="entry name" value="OS02G0158600 PROTEIN"/>
    <property type="match status" value="1"/>
</dbReference>
<accession>D8TTA8</accession>
<evidence type="ECO:0000313" key="3">
    <source>
        <dbReference type="EMBL" id="EFJ49166.1"/>
    </source>
</evidence>
<name>D8TTA8_VOLCA</name>
<dbReference type="AlphaFoldDB" id="D8TTA8"/>
<keyword evidence="4" id="KW-1185">Reference proteome</keyword>
<dbReference type="RefSeq" id="XP_002949614.1">
    <property type="nucleotide sequence ID" value="XM_002949568.1"/>
</dbReference>
<evidence type="ECO:0000313" key="4">
    <source>
        <dbReference type="Proteomes" id="UP000001058"/>
    </source>
</evidence>
<feature type="compositionally biased region" description="Low complexity" evidence="1">
    <location>
        <begin position="140"/>
        <end position="150"/>
    </location>
</feature>
<organism evidence="4">
    <name type="scientific">Volvox carteri f. nagariensis</name>
    <dbReference type="NCBI Taxonomy" id="3068"/>
    <lineage>
        <taxon>Eukaryota</taxon>
        <taxon>Viridiplantae</taxon>
        <taxon>Chlorophyta</taxon>
        <taxon>core chlorophytes</taxon>
        <taxon>Chlorophyceae</taxon>
        <taxon>CS clade</taxon>
        <taxon>Chlamydomonadales</taxon>
        <taxon>Volvocaceae</taxon>
        <taxon>Volvox</taxon>
    </lineage>
</organism>
<dbReference type="STRING" id="3068.D8TTA8"/>
<evidence type="ECO:0000259" key="2">
    <source>
        <dbReference type="Pfam" id="PF25017"/>
    </source>
</evidence>
<sequence length="265" mass="26617">MNAPSDSNDAAVQGLLREAYTAVANGDPTQALRLVLAALHATGGQAAAAPALNRVLTHLTADNQGNALQELTELFARAATVRGEDSTPQAPPSGIPPVWPSPPSATPHLPMWRGTNLTCPAVPHASISFPPCPGGEATRSGDTSSSMSCSGNDLASTSASMDTEGAGGGAGRGGAVAVASVAGEGGGGGGGGGQEATSTWVGHGLLGGLQQRQAPILSETGREGFMECALQDGSSYVCARCRGVVLVHRRQQHEQYWCPRSGAGG</sequence>
<reference evidence="3 4" key="1">
    <citation type="journal article" date="2010" name="Science">
        <title>Genomic analysis of organismal complexity in the multicellular green alga Volvox carteri.</title>
        <authorList>
            <person name="Prochnik S.E."/>
            <person name="Umen J."/>
            <person name="Nedelcu A.M."/>
            <person name="Hallmann A."/>
            <person name="Miller S.M."/>
            <person name="Nishii I."/>
            <person name="Ferris P."/>
            <person name="Kuo A."/>
            <person name="Mitros T."/>
            <person name="Fritz-Laylin L.K."/>
            <person name="Hellsten U."/>
            <person name="Chapman J."/>
            <person name="Simakov O."/>
            <person name="Rensing S.A."/>
            <person name="Terry A."/>
            <person name="Pangilinan J."/>
            <person name="Kapitonov V."/>
            <person name="Jurka J."/>
            <person name="Salamov A."/>
            <person name="Shapiro H."/>
            <person name="Schmutz J."/>
            <person name="Grimwood J."/>
            <person name="Lindquist E."/>
            <person name="Lucas S."/>
            <person name="Grigoriev I.V."/>
            <person name="Schmitt R."/>
            <person name="Kirk D."/>
            <person name="Rokhsar D.S."/>
        </authorList>
    </citation>
    <scope>NUCLEOTIDE SEQUENCE [LARGE SCALE GENOMIC DNA]</scope>
    <source>
        <strain evidence="4">f. Nagariensis / Eve</strain>
    </source>
</reference>
<dbReference type="GeneID" id="9618785"/>
<feature type="compositionally biased region" description="Polar residues" evidence="1">
    <location>
        <begin position="151"/>
        <end position="161"/>
    </location>
</feature>